<dbReference type="InterPro" id="IPR042094">
    <property type="entry name" value="T2SS_GspF_sf"/>
</dbReference>
<feature type="domain" description="Type II secretion system protein GspF" evidence="11">
    <location>
        <begin position="285"/>
        <end position="406"/>
    </location>
</feature>
<keyword evidence="7 10" id="KW-1133">Transmembrane helix</keyword>
<dbReference type="Proteomes" id="UP000014227">
    <property type="component" value="Chromosome I"/>
</dbReference>
<organism evidence="12 13">
    <name type="scientific">Chthonomonas calidirosea (strain DSM 23976 / ICMP 18418 / T49)</name>
    <dbReference type="NCBI Taxonomy" id="1303518"/>
    <lineage>
        <taxon>Bacteria</taxon>
        <taxon>Bacillati</taxon>
        <taxon>Armatimonadota</taxon>
        <taxon>Chthonomonadia</taxon>
        <taxon>Chthonomonadales</taxon>
        <taxon>Chthonomonadaceae</taxon>
        <taxon>Chthonomonas</taxon>
    </lineage>
</organism>
<evidence type="ECO:0000259" key="11">
    <source>
        <dbReference type="Pfam" id="PF00482"/>
    </source>
</evidence>
<dbReference type="PROSITE" id="PS00874">
    <property type="entry name" value="T2SP_F"/>
    <property type="match status" value="1"/>
</dbReference>
<evidence type="ECO:0000256" key="2">
    <source>
        <dbReference type="ARBA" id="ARBA00005745"/>
    </source>
</evidence>
<dbReference type="InterPro" id="IPR001992">
    <property type="entry name" value="T2SS_GspF/T4SS_PilC_CS"/>
</dbReference>
<keyword evidence="4" id="KW-1003">Cell membrane</keyword>
<evidence type="ECO:0000256" key="3">
    <source>
        <dbReference type="ARBA" id="ARBA00022448"/>
    </source>
</evidence>
<evidence type="ECO:0000256" key="10">
    <source>
        <dbReference type="SAM" id="Phobius"/>
    </source>
</evidence>
<evidence type="ECO:0000313" key="12">
    <source>
        <dbReference type="EMBL" id="CCW34027.1"/>
    </source>
</evidence>
<feature type="transmembrane region" description="Helical" evidence="10">
    <location>
        <begin position="387"/>
        <end position="408"/>
    </location>
</feature>
<feature type="transmembrane region" description="Helical" evidence="10">
    <location>
        <begin position="223"/>
        <end position="249"/>
    </location>
</feature>
<dbReference type="InterPro" id="IPR018076">
    <property type="entry name" value="T2SS_GspF_dom"/>
</dbReference>
<feature type="transmembrane region" description="Helical" evidence="10">
    <location>
        <begin position="177"/>
        <end position="203"/>
    </location>
</feature>
<feature type="domain" description="Type II secretion system protein GspF" evidence="11">
    <location>
        <begin position="81"/>
        <end position="204"/>
    </location>
</feature>
<dbReference type="HOGENOM" id="CLU_035032_2_2_0"/>
<sequence length="415" mass="45274">MPEFTYEARDRSGRLTTGVINAQDLQDAAVKVRALGVYPTRILTGQQAANGAMAKKKEAKTAVPAASEGKKRIGRTQILLFTREMADLLDAGLPMDRAFSTLIEQMESEAIRPMLQSMQAEIRAGQPLSEALSKFPREFSTLYINMVRAGEVSGQLPEVMKRLADFMEKEQTRRSQIAAALTYPAVLITVAVGAVTFLLTFVVPKLSGIFHDMGSALPLPTVILLSLSGFIGRYWLGIAIGIVLALFLLRRWLRTETGKRRLDAFLLEMPLFGTLNRKVVASRLARTLGTLLAGGVPILEAMSITASALGNEVAAESVLKARGHVRQGETLHSALEKSGDFLPVVLHMTAVGEETGRLPSMLLRTAETLDFEVDNTMRRLTSLVEPLVVLLMGAFIGFIVLSILLPIFKANTLVK</sequence>
<dbReference type="EMBL" id="HF951689">
    <property type="protein sequence ID" value="CCW34027.1"/>
    <property type="molecule type" value="Genomic_DNA"/>
</dbReference>
<dbReference type="OrthoDB" id="9805682at2"/>
<evidence type="ECO:0000256" key="9">
    <source>
        <dbReference type="RuleBase" id="RU003923"/>
    </source>
</evidence>
<reference evidence="13" key="1">
    <citation type="submission" date="2013-03" db="EMBL/GenBank/DDBJ databases">
        <title>Genome sequence of Chthonomonas calidirosea, the first sequenced genome from the Armatimonadetes phylum (formally candidate division OP10).</title>
        <authorList>
            <person name="Lee K.C.Y."/>
            <person name="Morgan X.C."/>
            <person name="Dunfield P.F."/>
            <person name="Tamas I."/>
            <person name="Houghton K.M."/>
            <person name="Vyssotski M."/>
            <person name="Ryan J.L.J."/>
            <person name="Lagutin K."/>
            <person name="McDonald I.R."/>
            <person name="Stott M.B."/>
        </authorList>
    </citation>
    <scope>NUCLEOTIDE SEQUENCE [LARGE SCALE GENOMIC DNA]</scope>
    <source>
        <strain evidence="13">DSM 23976 / ICMP 18418 / T49</strain>
    </source>
</reference>
<dbReference type="RefSeq" id="WP_016481591.1">
    <property type="nucleotide sequence ID" value="NC_021487.1"/>
</dbReference>
<dbReference type="Pfam" id="PF00482">
    <property type="entry name" value="T2SSF"/>
    <property type="match status" value="2"/>
</dbReference>
<dbReference type="FunFam" id="1.20.81.30:FF:000001">
    <property type="entry name" value="Type II secretion system protein F"/>
    <property type="match status" value="2"/>
</dbReference>
<evidence type="ECO:0000256" key="5">
    <source>
        <dbReference type="ARBA" id="ARBA00022519"/>
    </source>
</evidence>
<proteinExistence type="inferred from homology"/>
<dbReference type="PRINTS" id="PR00812">
    <property type="entry name" value="BCTERIALGSPF"/>
</dbReference>
<dbReference type="InterPro" id="IPR003004">
    <property type="entry name" value="GspF/PilC"/>
</dbReference>
<evidence type="ECO:0000256" key="8">
    <source>
        <dbReference type="ARBA" id="ARBA00023136"/>
    </source>
</evidence>
<dbReference type="KEGG" id="ccz:CCALI_00190"/>
<comment type="similarity">
    <text evidence="2 9">Belongs to the GSP F family.</text>
</comment>
<evidence type="ECO:0000256" key="7">
    <source>
        <dbReference type="ARBA" id="ARBA00022989"/>
    </source>
</evidence>
<dbReference type="AlphaFoldDB" id="S0EUL2"/>
<keyword evidence="13" id="KW-1185">Reference proteome</keyword>
<keyword evidence="8 10" id="KW-0472">Membrane</keyword>
<dbReference type="PANTHER" id="PTHR30012">
    <property type="entry name" value="GENERAL SECRETION PATHWAY PROTEIN"/>
    <property type="match status" value="1"/>
</dbReference>
<dbReference type="STRING" id="454171.CP488_00967"/>
<keyword evidence="6 9" id="KW-0812">Transmembrane</keyword>
<evidence type="ECO:0000256" key="6">
    <source>
        <dbReference type="ARBA" id="ARBA00022692"/>
    </source>
</evidence>
<dbReference type="PATRIC" id="fig|1303518.3.peg.190"/>
<name>S0EUL2_CHTCT</name>
<dbReference type="GO" id="GO:0015628">
    <property type="term" value="P:protein secretion by the type II secretion system"/>
    <property type="evidence" value="ECO:0007669"/>
    <property type="project" value="TreeGrafter"/>
</dbReference>
<gene>
    <name evidence="12" type="ORF">CCALI_00190</name>
</gene>
<dbReference type="GO" id="GO:0005886">
    <property type="term" value="C:plasma membrane"/>
    <property type="evidence" value="ECO:0007669"/>
    <property type="project" value="UniProtKB-SubCell"/>
</dbReference>
<comment type="subcellular location">
    <subcellularLocation>
        <location evidence="1">Cell inner membrane</location>
        <topology evidence="1">Multi-pass membrane protein</topology>
    </subcellularLocation>
    <subcellularLocation>
        <location evidence="9">Cell membrane</location>
        <topology evidence="9">Multi-pass membrane protein</topology>
    </subcellularLocation>
</comment>
<dbReference type="Gene3D" id="1.20.81.30">
    <property type="entry name" value="Type II secretion system (T2SS), domain F"/>
    <property type="match status" value="2"/>
</dbReference>
<keyword evidence="3 9" id="KW-0813">Transport</keyword>
<evidence type="ECO:0000256" key="4">
    <source>
        <dbReference type="ARBA" id="ARBA00022475"/>
    </source>
</evidence>
<evidence type="ECO:0000256" key="1">
    <source>
        <dbReference type="ARBA" id="ARBA00004429"/>
    </source>
</evidence>
<keyword evidence="5" id="KW-0997">Cell inner membrane</keyword>
<dbReference type="PANTHER" id="PTHR30012:SF0">
    <property type="entry name" value="TYPE II SECRETION SYSTEM PROTEIN F-RELATED"/>
    <property type="match status" value="1"/>
</dbReference>
<protein>
    <submittedName>
        <fullName evidence="12">Type II secretion system protein F (GspF)</fullName>
    </submittedName>
</protein>
<dbReference type="InParanoid" id="S0EUL2"/>
<evidence type="ECO:0000313" key="13">
    <source>
        <dbReference type="Proteomes" id="UP000014227"/>
    </source>
</evidence>
<dbReference type="eggNOG" id="COG1459">
    <property type="taxonomic scope" value="Bacteria"/>
</dbReference>
<accession>S0EUL2</accession>